<gene>
    <name evidence="7" type="ORF">QO014_001103</name>
</gene>
<accession>A0ABU0H356</accession>
<dbReference type="SUPFAM" id="SSF53335">
    <property type="entry name" value="S-adenosyl-L-methionine-dependent methyltransferases"/>
    <property type="match status" value="1"/>
</dbReference>
<dbReference type="PANTHER" id="PTHR47816">
    <property type="entry name" value="RIBOSOMAL RNA SMALL SUBUNIT METHYLTRANSFERASE C"/>
    <property type="match status" value="1"/>
</dbReference>
<feature type="domain" description="Methyltransferase small" evidence="6">
    <location>
        <begin position="136"/>
        <end position="301"/>
    </location>
</feature>
<dbReference type="PANTHER" id="PTHR47816:SF4">
    <property type="entry name" value="RIBOSOMAL RNA SMALL SUBUNIT METHYLTRANSFERASE C"/>
    <property type="match status" value="1"/>
</dbReference>
<keyword evidence="8" id="KW-1185">Reference proteome</keyword>
<dbReference type="GO" id="GO:0052914">
    <property type="term" value="F:16S rRNA (guanine(1207)-N(2))-methyltransferase activity"/>
    <property type="evidence" value="ECO:0007669"/>
    <property type="project" value="UniProtKB-EC"/>
</dbReference>
<dbReference type="InterPro" id="IPR002052">
    <property type="entry name" value="DNA_methylase_N6_adenine_CS"/>
</dbReference>
<evidence type="ECO:0000256" key="3">
    <source>
        <dbReference type="ARBA" id="ARBA00022603"/>
    </source>
</evidence>
<proteinExistence type="predicted"/>
<reference evidence="7 8" key="1">
    <citation type="submission" date="2023-07" db="EMBL/GenBank/DDBJ databases">
        <title>Genomic Encyclopedia of Type Strains, Phase IV (KMG-IV): sequencing the most valuable type-strain genomes for metagenomic binning, comparative biology and taxonomic classification.</title>
        <authorList>
            <person name="Goeker M."/>
        </authorList>
    </citation>
    <scope>NUCLEOTIDE SEQUENCE [LARGE SCALE GENOMIC DNA]</scope>
    <source>
        <strain evidence="7 8">B6-8</strain>
    </source>
</reference>
<dbReference type="EMBL" id="JAUSVO010000001">
    <property type="protein sequence ID" value="MDQ0436733.1"/>
    <property type="molecule type" value="Genomic_DNA"/>
</dbReference>
<organism evidence="7 8">
    <name type="scientific">Kaistia dalseonensis</name>
    <dbReference type="NCBI Taxonomy" id="410840"/>
    <lineage>
        <taxon>Bacteria</taxon>
        <taxon>Pseudomonadati</taxon>
        <taxon>Pseudomonadota</taxon>
        <taxon>Alphaproteobacteria</taxon>
        <taxon>Hyphomicrobiales</taxon>
        <taxon>Kaistiaceae</taxon>
        <taxon>Kaistia</taxon>
    </lineage>
</organism>
<dbReference type="PROSITE" id="PS00092">
    <property type="entry name" value="N6_MTASE"/>
    <property type="match status" value="1"/>
</dbReference>
<keyword evidence="5" id="KW-0949">S-adenosyl-L-methionine</keyword>
<evidence type="ECO:0000313" key="7">
    <source>
        <dbReference type="EMBL" id="MDQ0436733.1"/>
    </source>
</evidence>
<name>A0ABU0H356_9HYPH</name>
<dbReference type="Gene3D" id="3.40.50.150">
    <property type="entry name" value="Vaccinia Virus protein VP39"/>
    <property type="match status" value="1"/>
</dbReference>
<dbReference type="InterPro" id="IPR007848">
    <property type="entry name" value="Small_mtfrase_dom"/>
</dbReference>
<evidence type="ECO:0000256" key="1">
    <source>
        <dbReference type="ARBA" id="ARBA00022490"/>
    </source>
</evidence>
<keyword evidence="4 7" id="KW-0808">Transferase</keyword>
<comment type="caution">
    <text evidence="7">The sequence shown here is derived from an EMBL/GenBank/DDBJ whole genome shotgun (WGS) entry which is preliminary data.</text>
</comment>
<keyword evidence="3 7" id="KW-0489">Methyltransferase</keyword>
<dbReference type="Proteomes" id="UP001241603">
    <property type="component" value="Unassembled WGS sequence"/>
</dbReference>
<dbReference type="InterPro" id="IPR046977">
    <property type="entry name" value="RsmC/RlmG"/>
</dbReference>
<evidence type="ECO:0000259" key="6">
    <source>
        <dbReference type="Pfam" id="PF05175"/>
    </source>
</evidence>
<evidence type="ECO:0000256" key="5">
    <source>
        <dbReference type="ARBA" id="ARBA00022691"/>
    </source>
</evidence>
<keyword evidence="1" id="KW-0963">Cytoplasm</keyword>
<dbReference type="RefSeq" id="WP_266347620.1">
    <property type="nucleotide sequence ID" value="NZ_JAPKNG010000001.1"/>
</dbReference>
<keyword evidence="2" id="KW-0698">rRNA processing</keyword>
<dbReference type="EC" id="2.1.1.172" evidence="7"/>
<dbReference type="Pfam" id="PF05175">
    <property type="entry name" value="MTS"/>
    <property type="match status" value="1"/>
</dbReference>
<dbReference type="InterPro" id="IPR029063">
    <property type="entry name" value="SAM-dependent_MTases_sf"/>
</dbReference>
<evidence type="ECO:0000256" key="2">
    <source>
        <dbReference type="ARBA" id="ARBA00022552"/>
    </source>
</evidence>
<sequence>MTKTGADGVYGTPPVEIVDVARGAIQFSPLMPGAARLDEYDGRLDSIVMLAPPGTIERRHEMARALLALRAGGAFTVLAPRDKGGSRLVKELEAFGCAVQEAPKRHFRICWTERPADPVRLADAIADGAPRLVAELGLWSQPGVFSWNRIDPGSALLTRVLPALSGRGADLGAGIGYLAHTVLASPAVSELTLVDIDRRAIDVARRNVDDSRARFAWADVRKADTLPSGLDFIVMNPPFHDGGAEDRTLGQAFIRRASESLAKGGTLWLTANRHLPYEEGLRTLFKHVALVVDEGGYKVYEARK</sequence>
<protein>
    <submittedName>
        <fullName evidence="7">16S rRNA (Guanine1207-N2)-methyltransferase</fullName>
        <ecNumber evidence="7">2.1.1.172</ecNumber>
    </submittedName>
</protein>
<dbReference type="CDD" id="cd02440">
    <property type="entry name" value="AdoMet_MTases"/>
    <property type="match status" value="1"/>
</dbReference>
<evidence type="ECO:0000256" key="4">
    <source>
        <dbReference type="ARBA" id="ARBA00022679"/>
    </source>
</evidence>
<evidence type="ECO:0000313" key="8">
    <source>
        <dbReference type="Proteomes" id="UP001241603"/>
    </source>
</evidence>